<comment type="caution">
    <text evidence="1">The sequence shown here is derived from an EMBL/GenBank/DDBJ whole genome shotgun (WGS) entry which is preliminary data.</text>
</comment>
<proteinExistence type="predicted"/>
<name>A0A4Y9XQI6_9AGAM</name>
<evidence type="ECO:0000313" key="1">
    <source>
        <dbReference type="EMBL" id="TFY51637.1"/>
    </source>
</evidence>
<dbReference type="AlphaFoldDB" id="A0A4Y9XQI6"/>
<dbReference type="Proteomes" id="UP000298327">
    <property type="component" value="Unassembled WGS sequence"/>
</dbReference>
<dbReference type="EMBL" id="SEOQ01001470">
    <property type="protein sequence ID" value="TFY51637.1"/>
    <property type="molecule type" value="Genomic_DNA"/>
</dbReference>
<organism evidence="1 2">
    <name type="scientific">Dentipellis fragilis</name>
    <dbReference type="NCBI Taxonomy" id="205917"/>
    <lineage>
        <taxon>Eukaryota</taxon>
        <taxon>Fungi</taxon>
        <taxon>Dikarya</taxon>
        <taxon>Basidiomycota</taxon>
        <taxon>Agaricomycotina</taxon>
        <taxon>Agaricomycetes</taxon>
        <taxon>Russulales</taxon>
        <taxon>Hericiaceae</taxon>
        <taxon>Dentipellis</taxon>
    </lineage>
</organism>
<protein>
    <submittedName>
        <fullName evidence="1">Uncharacterized protein</fullName>
    </submittedName>
</protein>
<keyword evidence="2" id="KW-1185">Reference proteome</keyword>
<feature type="non-terminal residue" evidence="1">
    <location>
        <position position="172"/>
    </location>
</feature>
<gene>
    <name evidence="1" type="ORF">EVG20_g10907</name>
</gene>
<accession>A0A4Y9XQI6</accession>
<sequence>MPKCPCCRFSPREREKNESAVQESGERAYLGVAREVLTYLGGLDPRPGAESGTLEQPRELGVPPLLVARYVERDGCVLHLQPEPHEHGGHECRRLRLARRRKHEHCVATPPLASPVAPASPAEPDLEGYGFAASAEGAASRSLSSPARRAMSRALVMGASRSCSAEDIPAPC</sequence>
<evidence type="ECO:0000313" key="2">
    <source>
        <dbReference type="Proteomes" id="UP000298327"/>
    </source>
</evidence>
<reference evidence="1 2" key="1">
    <citation type="submission" date="2019-02" db="EMBL/GenBank/DDBJ databases">
        <title>Genome sequencing of the rare red list fungi Dentipellis fragilis.</title>
        <authorList>
            <person name="Buettner E."/>
            <person name="Kellner H."/>
        </authorList>
    </citation>
    <scope>NUCLEOTIDE SEQUENCE [LARGE SCALE GENOMIC DNA]</scope>
    <source>
        <strain evidence="1 2">DSM 105465</strain>
    </source>
</reference>